<dbReference type="EC" id="2.7.7.6" evidence="2 11"/>
<evidence type="ECO:0000256" key="10">
    <source>
        <dbReference type="ARBA" id="ARBA00048552"/>
    </source>
</evidence>
<dbReference type="NCBIfam" id="NF003519">
    <property type="entry name" value="PRK05182.2-5"/>
    <property type="match status" value="1"/>
</dbReference>
<dbReference type="InterPro" id="IPR011262">
    <property type="entry name" value="DNA-dir_RNA_pol_insert"/>
</dbReference>
<dbReference type="SUPFAM" id="SSF47789">
    <property type="entry name" value="C-terminal domain of RNA polymerase alpha subunit"/>
    <property type="match status" value="1"/>
</dbReference>
<dbReference type="Pfam" id="PF03118">
    <property type="entry name" value="RNA_pol_A_CTD"/>
    <property type="match status" value="1"/>
</dbReference>
<dbReference type="SMART" id="SM00662">
    <property type="entry name" value="RPOLD"/>
    <property type="match status" value="1"/>
</dbReference>
<name>A0ABR5SFQ5_9BACT</name>
<evidence type="ECO:0000256" key="7">
    <source>
        <dbReference type="ARBA" id="ARBA00023163"/>
    </source>
</evidence>
<dbReference type="EMBL" id="LNQR01000078">
    <property type="protein sequence ID" value="KWT83421.1"/>
    <property type="molecule type" value="Genomic_DNA"/>
</dbReference>
<dbReference type="HAMAP" id="MF_00059">
    <property type="entry name" value="RNApol_bact_RpoA"/>
    <property type="match status" value="1"/>
</dbReference>
<evidence type="ECO:0000256" key="1">
    <source>
        <dbReference type="ARBA" id="ARBA00007123"/>
    </source>
</evidence>
<evidence type="ECO:0000256" key="9">
    <source>
        <dbReference type="ARBA" id="ARBA00033070"/>
    </source>
</evidence>
<evidence type="ECO:0000256" key="12">
    <source>
        <dbReference type="SAM" id="MobiDB-lite"/>
    </source>
</evidence>
<dbReference type="InterPro" id="IPR011773">
    <property type="entry name" value="DNA-dir_RpoA"/>
</dbReference>
<dbReference type="Pfam" id="PF01193">
    <property type="entry name" value="RNA_pol_L"/>
    <property type="match status" value="1"/>
</dbReference>
<evidence type="ECO:0000256" key="2">
    <source>
        <dbReference type="ARBA" id="ARBA00012418"/>
    </source>
</evidence>
<keyword evidence="4 11" id="KW-0240">DNA-directed RNA polymerase</keyword>
<dbReference type="NCBIfam" id="TIGR02027">
    <property type="entry name" value="rpoA"/>
    <property type="match status" value="1"/>
</dbReference>
<keyword evidence="6 11" id="KW-0548">Nucleotidyltransferase</keyword>
<dbReference type="GO" id="GO:0003899">
    <property type="term" value="F:DNA-directed RNA polymerase activity"/>
    <property type="evidence" value="ECO:0007669"/>
    <property type="project" value="UniProtKB-EC"/>
</dbReference>
<dbReference type="InterPro" id="IPR036603">
    <property type="entry name" value="RBP11-like"/>
</dbReference>
<evidence type="ECO:0000256" key="11">
    <source>
        <dbReference type="HAMAP-Rule" id="MF_00059"/>
    </source>
</evidence>
<comment type="caution">
    <text evidence="14">The sequence shown here is derived from an EMBL/GenBank/DDBJ whole genome shotgun (WGS) entry which is preliminary data.</text>
</comment>
<comment type="domain">
    <text evidence="11">The N-terminal domain is essential for RNAP assembly and basal transcription, whereas the C-terminal domain is involved in interaction with transcriptional regulators and with upstream promoter elements.</text>
</comment>
<dbReference type="GO" id="GO:0000428">
    <property type="term" value="C:DNA-directed RNA polymerase complex"/>
    <property type="evidence" value="ECO:0007669"/>
    <property type="project" value="UniProtKB-KW"/>
</dbReference>
<feature type="region of interest" description="Disordered" evidence="12">
    <location>
        <begin position="245"/>
        <end position="270"/>
    </location>
</feature>
<accession>A0ABR5SFQ5</accession>
<keyword evidence="7 11" id="KW-0804">Transcription</keyword>
<evidence type="ECO:0000256" key="4">
    <source>
        <dbReference type="ARBA" id="ARBA00022478"/>
    </source>
</evidence>
<dbReference type="Pfam" id="PF01000">
    <property type="entry name" value="RNA_pol_A_bac"/>
    <property type="match status" value="1"/>
</dbReference>
<dbReference type="SUPFAM" id="SSF55257">
    <property type="entry name" value="RBP11-like subunits of RNA polymerase"/>
    <property type="match status" value="1"/>
</dbReference>
<evidence type="ECO:0000256" key="3">
    <source>
        <dbReference type="ARBA" id="ARBA00015972"/>
    </source>
</evidence>
<dbReference type="RefSeq" id="WP_085052840.1">
    <property type="nucleotide sequence ID" value="NZ_LNQR01000078.1"/>
</dbReference>
<evidence type="ECO:0000259" key="13">
    <source>
        <dbReference type="SMART" id="SM00662"/>
    </source>
</evidence>
<evidence type="ECO:0000256" key="5">
    <source>
        <dbReference type="ARBA" id="ARBA00022679"/>
    </source>
</evidence>
<evidence type="ECO:0000313" key="15">
    <source>
        <dbReference type="Proteomes" id="UP000060487"/>
    </source>
</evidence>
<dbReference type="InterPro" id="IPR036643">
    <property type="entry name" value="RNApol_insert_sf"/>
</dbReference>
<feature type="domain" description="DNA-directed RNA polymerase RpoA/D/Rpb3-type" evidence="13">
    <location>
        <begin position="25"/>
        <end position="232"/>
    </location>
</feature>
<feature type="region of interest" description="Alpha N-terminal domain (alpha-NTD)" evidence="11">
    <location>
        <begin position="1"/>
        <end position="236"/>
    </location>
</feature>
<comment type="similarity">
    <text evidence="1 11">Belongs to the RNA polymerase alpha chain family.</text>
</comment>
<reference evidence="14 15" key="1">
    <citation type="submission" date="2015-11" db="EMBL/GenBank/DDBJ databases">
        <authorList>
            <person name="Lin W."/>
        </authorList>
    </citation>
    <scope>NUCLEOTIDE SEQUENCE [LARGE SCALE GENOMIC DNA]</scope>
    <source>
        <strain evidence="14 15">HCH-1</strain>
    </source>
</reference>
<dbReference type="Gene3D" id="1.10.150.20">
    <property type="entry name" value="5' to 3' exonuclease, C-terminal subdomain"/>
    <property type="match status" value="1"/>
</dbReference>
<feature type="compositionally biased region" description="Acidic residues" evidence="12">
    <location>
        <begin position="245"/>
        <end position="254"/>
    </location>
</feature>
<dbReference type="CDD" id="cd06928">
    <property type="entry name" value="RNAP_alpha_NTD"/>
    <property type="match status" value="1"/>
</dbReference>
<sequence length="359" mass="40439">MLLENSGFQLPENVYFEEETFTDTYGKLIAEPLERGYGITIGNALRRLLLSSIEGAAITSVKFEGVYHEFSTIKGVKEDVVQIVLNLKKLRFRLHGDGELNASIDVSGSKIITAKDIKADSRLELLNPDAHIATLDRDSEFKAELCINKGRGYIPSEEMNKEGMPLGTITIDAIFTPIRKVIFNVEKTRVGKATDYDKLLIEIWTDGSINPKAALTKATKILTKHMSYFLLTEDVEEEIEEVADREAVDDEEEAAPVISSPEPVEPANSQGREFNRNLMKTVDELEFSVRSQNCLKNADIKYIYELVQRNDHDMLKMKNFGRKSLDEIREVLLSLGLDFNSKIDMDAVRRELKIENGGG</sequence>
<proteinExistence type="inferred from homology"/>
<keyword evidence="5 11" id="KW-0808">Transferase</keyword>
<comment type="subunit">
    <text evidence="11">Homodimer. The RNAP catalytic core consists of 2 alpha, 1 beta, 1 beta' and 1 omega subunit. When a sigma factor is associated with the core the holoenzyme is formed, which can initiate transcription.</text>
</comment>
<dbReference type="Proteomes" id="UP000060487">
    <property type="component" value="Unassembled WGS sequence"/>
</dbReference>
<comment type="catalytic activity">
    <reaction evidence="10 11">
        <text>RNA(n) + a ribonucleoside 5'-triphosphate = RNA(n+1) + diphosphate</text>
        <dbReference type="Rhea" id="RHEA:21248"/>
        <dbReference type="Rhea" id="RHEA-COMP:14527"/>
        <dbReference type="Rhea" id="RHEA-COMP:17342"/>
        <dbReference type="ChEBI" id="CHEBI:33019"/>
        <dbReference type="ChEBI" id="CHEBI:61557"/>
        <dbReference type="ChEBI" id="CHEBI:140395"/>
        <dbReference type="EC" id="2.7.7.6"/>
    </reaction>
</comment>
<feature type="region of interest" description="Alpha C-terminal domain (alpha-CTD)" evidence="11">
    <location>
        <begin position="274"/>
        <end position="359"/>
    </location>
</feature>
<dbReference type="NCBIfam" id="NF003513">
    <property type="entry name" value="PRK05182.1-2"/>
    <property type="match status" value="1"/>
</dbReference>
<dbReference type="Gene3D" id="3.30.1360.10">
    <property type="entry name" value="RNA polymerase, RBP11-like subunit"/>
    <property type="match status" value="1"/>
</dbReference>
<evidence type="ECO:0000313" key="14">
    <source>
        <dbReference type="EMBL" id="KWT83421.1"/>
    </source>
</evidence>
<gene>
    <name evidence="11 14" type="primary">rpoA</name>
    <name evidence="14" type="ORF">ASN18_2237</name>
</gene>
<organism evidence="14 15">
    <name type="scientific">Candidatus Magnetominusculus xianensis</name>
    <dbReference type="NCBI Taxonomy" id="1748249"/>
    <lineage>
        <taxon>Bacteria</taxon>
        <taxon>Pseudomonadati</taxon>
        <taxon>Nitrospirota</taxon>
        <taxon>Nitrospiria</taxon>
        <taxon>Nitrospirales</taxon>
        <taxon>Nitrospiraceae</taxon>
        <taxon>Candidatus Magnetominusculus</taxon>
    </lineage>
</organism>
<evidence type="ECO:0000256" key="8">
    <source>
        <dbReference type="ARBA" id="ARBA00032524"/>
    </source>
</evidence>
<protein>
    <recommendedName>
        <fullName evidence="3 11">DNA-directed RNA polymerase subunit alpha</fullName>
        <shortName evidence="11">RNAP subunit alpha</shortName>
        <ecNumber evidence="2 11">2.7.7.6</ecNumber>
    </recommendedName>
    <alternativeName>
        <fullName evidence="9 11">RNA polymerase subunit alpha</fullName>
    </alternativeName>
    <alternativeName>
        <fullName evidence="8 11">Transcriptase subunit alpha</fullName>
    </alternativeName>
</protein>
<dbReference type="InterPro" id="IPR011263">
    <property type="entry name" value="DNA-dir_RNA_pol_RpoA/D/Rpb3"/>
</dbReference>
<comment type="function">
    <text evidence="11">DNA-dependent RNA polymerase catalyzes the transcription of DNA into RNA using the four ribonucleoside triphosphates as substrates.</text>
</comment>
<dbReference type="InterPro" id="IPR011260">
    <property type="entry name" value="RNAP_asu_C"/>
</dbReference>
<dbReference type="Gene3D" id="2.170.120.12">
    <property type="entry name" value="DNA-directed RNA polymerase, insert domain"/>
    <property type="match status" value="1"/>
</dbReference>
<keyword evidence="15" id="KW-1185">Reference proteome</keyword>
<evidence type="ECO:0000256" key="6">
    <source>
        <dbReference type="ARBA" id="ARBA00022695"/>
    </source>
</evidence>
<dbReference type="SUPFAM" id="SSF56553">
    <property type="entry name" value="Insert subdomain of RNA polymerase alpha subunit"/>
    <property type="match status" value="1"/>
</dbReference>